<dbReference type="Proteomes" id="UP000017118">
    <property type="component" value="Chromosome"/>
</dbReference>
<protein>
    <submittedName>
        <fullName evidence="1">Uncharacterized protein</fullName>
    </submittedName>
</protein>
<gene>
    <name evidence="1" type="ORF">CLSA_c18440</name>
</gene>
<reference evidence="1 2" key="1">
    <citation type="journal article" date="2013" name="Genome Announc.">
        <title>Complete Genome Sequence of the Solvent Producer Clostridium saccharobutylicum NCP262 (DSM 13864).</title>
        <authorList>
            <person name="Poehlein A."/>
            <person name="Hartwich K."/>
            <person name="Krabben P."/>
            <person name="Ehrenreich A."/>
            <person name="Liebl W."/>
            <person name="Durre P."/>
            <person name="Gottschalk G."/>
            <person name="Daniel R."/>
        </authorList>
    </citation>
    <scope>NUCLEOTIDE SEQUENCE [LARGE SCALE GENOMIC DNA]</scope>
    <source>
        <strain evidence="1">DSM 13864</strain>
    </source>
</reference>
<accession>U5MTQ3</accession>
<name>U5MTQ3_CLOSA</name>
<dbReference type="EMBL" id="CP006721">
    <property type="protein sequence ID" value="AGX42837.1"/>
    <property type="molecule type" value="Genomic_DNA"/>
</dbReference>
<proteinExistence type="predicted"/>
<evidence type="ECO:0000313" key="1">
    <source>
        <dbReference type="EMBL" id="AGX42837.1"/>
    </source>
</evidence>
<keyword evidence="2" id="KW-1185">Reference proteome</keyword>
<organism evidence="1 2">
    <name type="scientific">Clostridium saccharobutylicum DSM 13864</name>
    <dbReference type="NCBI Taxonomy" id="1345695"/>
    <lineage>
        <taxon>Bacteria</taxon>
        <taxon>Bacillati</taxon>
        <taxon>Bacillota</taxon>
        <taxon>Clostridia</taxon>
        <taxon>Eubacteriales</taxon>
        <taxon>Clostridiaceae</taxon>
        <taxon>Clostridium</taxon>
    </lineage>
</organism>
<sequence length="37" mass="4272">MGSPKENPVSNVAYDFATQVVIYEIARKYKKKFKFSS</sequence>
<evidence type="ECO:0000313" key="2">
    <source>
        <dbReference type="Proteomes" id="UP000017118"/>
    </source>
</evidence>
<dbReference type="KEGG" id="csb:CLSA_c18440"/>
<dbReference type="AlphaFoldDB" id="U5MTQ3"/>
<dbReference type="PATRIC" id="fig|1345695.3.peg.1808"/>
<dbReference type="HOGENOM" id="CLU_3342335_0_0_9"/>